<dbReference type="Gene3D" id="3.30.70.1280">
    <property type="entry name" value="SP0830-like domains"/>
    <property type="match status" value="1"/>
</dbReference>
<dbReference type="PANTHER" id="PTHR36439:SF1">
    <property type="entry name" value="DUF1697 DOMAIN-CONTAINING PROTEIN"/>
    <property type="match status" value="1"/>
</dbReference>
<gene>
    <name evidence="1" type="ORF">SDC9_70486</name>
</gene>
<dbReference type="EMBL" id="VSSQ01004163">
    <property type="protein sequence ID" value="MPM24009.1"/>
    <property type="molecule type" value="Genomic_DNA"/>
</dbReference>
<reference evidence="1" key="1">
    <citation type="submission" date="2019-08" db="EMBL/GenBank/DDBJ databases">
        <authorList>
            <person name="Kucharzyk K."/>
            <person name="Murdoch R.W."/>
            <person name="Higgins S."/>
            <person name="Loffler F."/>
        </authorList>
    </citation>
    <scope>NUCLEOTIDE SEQUENCE</scope>
</reference>
<dbReference type="InterPro" id="IPR012545">
    <property type="entry name" value="DUF1697"/>
</dbReference>
<dbReference type="PANTHER" id="PTHR36439">
    <property type="entry name" value="BLL4334 PROTEIN"/>
    <property type="match status" value="1"/>
</dbReference>
<evidence type="ECO:0008006" key="2">
    <source>
        <dbReference type="Google" id="ProtNLM"/>
    </source>
</evidence>
<evidence type="ECO:0000313" key="1">
    <source>
        <dbReference type="EMBL" id="MPM24009.1"/>
    </source>
</evidence>
<organism evidence="1">
    <name type="scientific">bioreactor metagenome</name>
    <dbReference type="NCBI Taxonomy" id="1076179"/>
    <lineage>
        <taxon>unclassified sequences</taxon>
        <taxon>metagenomes</taxon>
        <taxon>ecological metagenomes</taxon>
    </lineage>
</organism>
<dbReference type="SUPFAM" id="SSF160379">
    <property type="entry name" value="SP0830-like"/>
    <property type="match status" value="1"/>
</dbReference>
<dbReference type="PIRSF" id="PIRSF008502">
    <property type="entry name" value="UCP008502"/>
    <property type="match status" value="1"/>
</dbReference>
<dbReference type="AlphaFoldDB" id="A0A644Y6S1"/>
<accession>A0A644Y6S1</accession>
<proteinExistence type="predicted"/>
<dbReference type="Pfam" id="PF08002">
    <property type="entry name" value="DUF1697"/>
    <property type="match status" value="1"/>
</dbReference>
<comment type="caution">
    <text evidence="1">The sequence shown here is derived from an EMBL/GenBank/DDBJ whole genome shotgun (WGS) entry which is preliminary data.</text>
</comment>
<name>A0A644Y6S1_9ZZZZ</name>
<sequence length="187" mass="20598">MAVYIAFLGGVNVGGKNKINMPELKRALEEIGLTRVETYIQSGNIIFESGEGEAALRAQIEGELKRSFHISVPVILRTTDELGRLTGNCPFTDAEVRLSESLNSEGESLYAALLPNEAGELAEPLNSLRSEDDDFRIMGRDVCLLLRHSIRNSKLAGSLQKSGAAVTVRNWKTLRKLMSMAEERMDS</sequence>
<protein>
    <recommendedName>
        <fullName evidence="2">DUF1697 domain-containing protein</fullName>
    </recommendedName>
</protein>